<accession>A0A4S2AL59</accession>
<keyword evidence="2" id="KW-1133">Transmembrane helix</keyword>
<comment type="caution">
    <text evidence="3">The sequence shown here is derived from an EMBL/GenBank/DDBJ whole genome shotgun (WGS) entry which is preliminary data.</text>
</comment>
<gene>
    <name evidence="3" type="ORF">E5355_15280</name>
</gene>
<feature type="region of interest" description="Disordered" evidence="1">
    <location>
        <begin position="89"/>
        <end position="108"/>
    </location>
</feature>
<feature type="compositionally biased region" description="Acidic residues" evidence="1">
    <location>
        <begin position="98"/>
        <end position="108"/>
    </location>
</feature>
<dbReference type="Pfam" id="PF13150">
    <property type="entry name" value="TraL_transposon"/>
    <property type="match status" value="1"/>
</dbReference>
<organism evidence="3 4">
    <name type="scientific">Bacteroides muris</name>
    <name type="common">ex Afrizal et al. 2022</name>
    <dbReference type="NCBI Taxonomy" id="2516960"/>
    <lineage>
        <taxon>Bacteria</taxon>
        <taxon>Pseudomonadati</taxon>
        <taxon>Bacteroidota</taxon>
        <taxon>Bacteroidia</taxon>
        <taxon>Bacteroidales</taxon>
        <taxon>Bacteroidaceae</taxon>
        <taxon>Bacteroides</taxon>
    </lineage>
</organism>
<dbReference type="InterPro" id="IPR025050">
    <property type="entry name" value="TraL_transposon"/>
</dbReference>
<dbReference type="RefSeq" id="WP_136011020.1">
    <property type="nucleotide sequence ID" value="NZ_SRYZ01000045.1"/>
</dbReference>
<keyword evidence="2" id="KW-0472">Membrane</keyword>
<protein>
    <submittedName>
        <fullName evidence="3">DUF3989 domain-containing protein</fullName>
    </submittedName>
</protein>
<keyword evidence="4" id="KW-1185">Reference proteome</keyword>
<dbReference type="EMBL" id="SRYZ01000045">
    <property type="protein sequence ID" value="TGY01442.1"/>
    <property type="molecule type" value="Genomic_DNA"/>
</dbReference>
<evidence type="ECO:0000313" key="4">
    <source>
        <dbReference type="Proteomes" id="UP000310532"/>
    </source>
</evidence>
<keyword evidence="2" id="KW-0812">Transmembrane</keyword>
<sequence>MTKIKSIFSAIYNNMWRTPKGRLTTRLKGACESIPQKQRLTIVSLMLTVFVLTAFFVFGHACYRIGLGKAQKSVEIEHIMPIDIVTKSPVHEPQNLPDYDDAGVESED</sequence>
<evidence type="ECO:0000256" key="1">
    <source>
        <dbReference type="SAM" id="MobiDB-lite"/>
    </source>
</evidence>
<proteinExistence type="predicted"/>
<feature type="transmembrane region" description="Helical" evidence="2">
    <location>
        <begin position="42"/>
        <end position="63"/>
    </location>
</feature>
<dbReference type="AlphaFoldDB" id="A0A4S2AL59"/>
<reference evidence="3 4" key="1">
    <citation type="submission" date="2019-04" db="EMBL/GenBank/DDBJ databases">
        <title>Microbes associate with the intestines of laboratory mice.</title>
        <authorList>
            <person name="Navarre W."/>
            <person name="Wong E."/>
            <person name="Huang K."/>
            <person name="Tropini C."/>
            <person name="Ng K."/>
            <person name="Yu B."/>
        </authorList>
    </citation>
    <scope>NUCLEOTIDE SEQUENCE [LARGE SCALE GENOMIC DNA]</scope>
    <source>
        <strain evidence="3 4">NM69_E16B</strain>
    </source>
</reference>
<name>A0A4S2AL59_9BACE</name>
<evidence type="ECO:0000256" key="2">
    <source>
        <dbReference type="SAM" id="Phobius"/>
    </source>
</evidence>
<dbReference type="Proteomes" id="UP000310532">
    <property type="component" value="Unassembled WGS sequence"/>
</dbReference>
<evidence type="ECO:0000313" key="3">
    <source>
        <dbReference type="EMBL" id="TGY01442.1"/>
    </source>
</evidence>